<evidence type="ECO:0000256" key="2">
    <source>
        <dbReference type="ARBA" id="ARBA00010973"/>
    </source>
</evidence>
<name>A0A7X0KLY5_9HYPH</name>
<dbReference type="InterPro" id="IPR017625">
    <property type="entry name" value="PuuE"/>
</dbReference>
<dbReference type="Pfam" id="PF01522">
    <property type="entry name" value="Polysacc_deac_1"/>
    <property type="match status" value="1"/>
</dbReference>
<evidence type="ECO:0000313" key="6">
    <source>
        <dbReference type="EMBL" id="MBB6355484.1"/>
    </source>
</evidence>
<comment type="similarity">
    <text evidence="2">Belongs to the polysaccharide deacetylase family.</text>
</comment>
<evidence type="ECO:0000313" key="7">
    <source>
        <dbReference type="Proteomes" id="UP000536262"/>
    </source>
</evidence>
<evidence type="ECO:0000259" key="5">
    <source>
        <dbReference type="PROSITE" id="PS51677"/>
    </source>
</evidence>
<dbReference type="Proteomes" id="UP000536262">
    <property type="component" value="Unassembled WGS sequence"/>
</dbReference>
<dbReference type="GO" id="GO:0005975">
    <property type="term" value="P:carbohydrate metabolic process"/>
    <property type="evidence" value="ECO:0007669"/>
    <property type="project" value="InterPro"/>
</dbReference>
<comment type="caution">
    <text evidence="6">The sequence shown here is derived from an EMBL/GenBank/DDBJ whole genome shotgun (WGS) entry which is preliminary data.</text>
</comment>
<keyword evidence="7" id="KW-1185">Reference proteome</keyword>
<organism evidence="6 7">
    <name type="scientific">Aminobacter aganoensis</name>
    <dbReference type="NCBI Taxonomy" id="83264"/>
    <lineage>
        <taxon>Bacteria</taxon>
        <taxon>Pseudomonadati</taxon>
        <taxon>Pseudomonadota</taxon>
        <taxon>Alphaproteobacteria</taxon>
        <taxon>Hyphomicrobiales</taxon>
        <taxon>Phyllobacteriaceae</taxon>
        <taxon>Aminobacter</taxon>
    </lineage>
</organism>
<dbReference type="EMBL" id="JACHOU010000008">
    <property type="protein sequence ID" value="MBB6355484.1"/>
    <property type="molecule type" value="Genomic_DNA"/>
</dbReference>
<dbReference type="PANTHER" id="PTHR43123">
    <property type="entry name" value="POLYSACCHARIDE DEACETYLASE-RELATED"/>
    <property type="match status" value="1"/>
</dbReference>
<reference evidence="6 7" key="1">
    <citation type="submission" date="2020-08" db="EMBL/GenBank/DDBJ databases">
        <title>Genomic Encyclopedia of Type Strains, Phase IV (KMG-IV): sequencing the most valuable type-strain genomes for metagenomic binning, comparative biology and taxonomic classification.</title>
        <authorList>
            <person name="Goeker M."/>
        </authorList>
    </citation>
    <scope>NUCLEOTIDE SEQUENCE [LARGE SCALE GENOMIC DNA]</scope>
    <source>
        <strain evidence="6 7">DSM 7051</strain>
    </source>
</reference>
<evidence type="ECO:0000256" key="3">
    <source>
        <dbReference type="ARBA" id="ARBA00020071"/>
    </source>
</evidence>
<sequence>MTYARDMVGYGNNPPNANWPKGAKLALQIIVAFEEGSENSVLHGDAHSENFISDMIGAPPLFGVRSVNMESLYEYGTRVGFWRVFNELNARGIRSTVLANGLALQHYPEAGKFMHSTGHEIASHGWKWIDHQWMGEETERAHMKLAIEAITEITGERPVGWYTGRCSQNTLKLVVEEGGFLYDSDTYADDLPYWVTVDGKQHLRIPYTLEANDMRFVSAAGFNSGDQYFSYLKDTFDVLYRESDRTPRMMSTGLHLRIVGRPGRWAAFLRFLDYVQKHEDVWICRRDEIARHWHQHHAE</sequence>
<dbReference type="PANTHER" id="PTHR43123:SF1">
    <property type="entry name" value="POLYSACCHARIDE DEACETYLASE-RELATED"/>
    <property type="match status" value="1"/>
</dbReference>
<accession>A0A7X0KLY5</accession>
<evidence type="ECO:0000256" key="4">
    <source>
        <dbReference type="ARBA" id="ARBA00032976"/>
    </source>
</evidence>
<dbReference type="PROSITE" id="PS51677">
    <property type="entry name" value="NODB"/>
    <property type="match status" value="1"/>
</dbReference>
<evidence type="ECO:0000256" key="1">
    <source>
        <dbReference type="ARBA" id="ARBA00003236"/>
    </source>
</evidence>
<dbReference type="AlphaFoldDB" id="A0A7X0KLY5"/>
<dbReference type="InterPro" id="IPR002509">
    <property type="entry name" value="NODB_dom"/>
</dbReference>
<dbReference type="CDD" id="cd10977">
    <property type="entry name" value="CE4_PuuE_SpCDA1"/>
    <property type="match status" value="1"/>
</dbReference>
<dbReference type="NCBIfam" id="TIGR03212">
    <property type="entry name" value="uraD_N-term-dom"/>
    <property type="match status" value="1"/>
</dbReference>
<dbReference type="GO" id="GO:0016810">
    <property type="term" value="F:hydrolase activity, acting on carbon-nitrogen (but not peptide) bonds"/>
    <property type="evidence" value="ECO:0007669"/>
    <property type="project" value="InterPro"/>
</dbReference>
<dbReference type="InterPro" id="IPR011330">
    <property type="entry name" value="Glyco_hydro/deAcase_b/a-brl"/>
</dbReference>
<dbReference type="SUPFAM" id="SSF88713">
    <property type="entry name" value="Glycoside hydrolase/deacetylase"/>
    <property type="match status" value="1"/>
</dbReference>
<protein>
    <recommendedName>
        <fullName evidence="3">Chitooligosaccharide deacetylase</fullName>
    </recommendedName>
    <alternativeName>
        <fullName evidence="4">Nodulation protein B</fullName>
    </alternativeName>
</protein>
<dbReference type="RefSeq" id="WP_184699994.1">
    <property type="nucleotide sequence ID" value="NZ_BAABEG010000001.1"/>
</dbReference>
<dbReference type="Gene3D" id="3.20.20.370">
    <property type="entry name" value="Glycoside hydrolase/deacetylase"/>
    <property type="match status" value="1"/>
</dbReference>
<comment type="function">
    <text evidence="1">Is involved in generating a small heat-stable compound (Nod), an acylated oligomer of N-acetylglucosamine, that stimulates mitosis in various plant protoplasts.</text>
</comment>
<feature type="domain" description="NodB homology" evidence="5">
    <location>
        <begin position="67"/>
        <end position="284"/>
    </location>
</feature>
<proteinExistence type="inferred from homology"/>
<gene>
    <name evidence="6" type="ORF">GGR00_003288</name>
</gene>